<name>A0ABY8GGF1_EDWIC</name>
<accession>A0ABY8GGF1</accession>
<dbReference type="Proteomes" id="UP001222680">
    <property type="component" value="Chromosome"/>
</dbReference>
<dbReference type="EMBL" id="CP092014">
    <property type="protein sequence ID" value="WFN96428.1"/>
    <property type="molecule type" value="Genomic_DNA"/>
</dbReference>
<keyword evidence="2" id="KW-1185">Reference proteome</keyword>
<proteinExistence type="predicted"/>
<evidence type="ECO:0000313" key="1">
    <source>
        <dbReference type="EMBL" id="WFN96428.1"/>
    </source>
</evidence>
<sequence>MNIESLLSFFYRTGSHKIDGNQYRPANTEGPVRLDYLTYISDKNKNHPVLITFFPNDRHCKELAKLGCHRPLDIIQVICNISTSVANRMITDGTPLSEESDNVHKRLRQDLDSYLGARANAVLDDVQVSHKRKIPKEARAEIVRSAMTECGYEEIVEGKEDKHFLTLARPGLTAEINTLADKALSLTSKALNYLNKEIKPLIYDLTYDAIVNHPVIGPRHMQKQAYMPTAQVLDLVREKAECWLVGGAANEIMMRR</sequence>
<evidence type="ECO:0000313" key="2">
    <source>
        <dbReference type="Proteomes" id="UP001222680"/>
    </source>
</evidence>
<reference evidence="1 2" key="1">
    <citation type="submission" date="2022-02" db="EMBL/GenBank/DDBJ databases">
        <title>Phenotypic, genotypic and serological characterization of Edwardsiella ictaluri from catfish and ornamental fish species.</title>
        <authorList>
            <person name="Rose D."/>
            <person name="Tekedar H.C."/>
            <person name="Waldbieser G.C."/>
            <person name="Aarattuthodi S."/>
            <person name="Griffin M.J."/>
        </authorList>
    </citation>
    <scope>NUCLEOTIDE SEQUENCE [LARGE SCALE GENOMIC DNA]</scope>
    <source>
        <strain evidence="1 2">13 TAL-140 K3</strain>
    </source>
</reference>
<protein>
    <submittedName>
        <fullName evidence="1">Peptide transporter</fullName>
    </submittedName>
</protein>
<organism evidence="1 2">
    <name type="scientific">Edwardsiella ictaluri</name>
    <dbReference type="NCBI Taxonomy" id="67780"/>
    <lineage>
        <taxon>Bacteria</taxon>
        <taxon>Pseudomonadati</taxon>
        <taxon>Pseudomonadota</taxon>
        <taxon>Gammaproteobacteria</taxon>
        <taxon>Enterobacterales</taxon>
        <taxon>Hafniaceae</taxon>
        <taxon>Edwardsiella</taxon>
    </lineage>
</organism>
<gene>
    <name evidence="1" type="ORF">MAY91_17145</name>
</gene>